<dbReference type="RefSeq" id="WP_128496265.1">
    <property type="nucleotide sequence ID" value="NZ_RZNB01000008.1"/>
</dbReference>
<evidence type="ECO:0000256" key="5">
    <source>
        <dbReference type="ARBA" id="ARBA00022989"/>
    </source>
</evidence>
<dbReference type="AlphaFoldDB" id="A0A444PPB3"/>
<dbReference type="Pfam" id="PF06808">
    <property type="entry name" value="DctM"/>
    <property type="match status" value="1"/>
</dbReference>
<dbReference type="InterPro" id="IPR010656">
    <property type="entry name" value="DctM"/>
</dbReference>
<proteinExistence type="predicted"/>
<evidence type="ECO:0000313" key="10">
    <source>
        <dbReference type="Proteomes" id="UP000288547"/>
    </source>
</evidence>
<feature type="transmembrane region" description="Helical" evidence="7">
    <location>
        <begin position="58"/>
        <end position="76"/>
    </location>
</feature>
<keyword evidence="6 7" id="KW-0472">Membrane</keyword>
<evidence type="ECO:0000256" key="6">
    <source>
        <dbReference type="ARBA" id="ARBA00023136"/>
    </source>
</evidence>
<feature type="transmembrane region" description="Helical" evidence="7">
    <location>
        <begin position="142"/>
        <end position="167"/>
    </location>
</feature>
<dbReference type="OrthoDB" id="9777699at2"/>
<evidence type="ECO:0000256" key="2">
    <source>
        <dbReference type="ARBA" id="ARBA00022475"/>
    </source>
</evidence>
<comment type="subcellular location">
    <subcellularLocation>
        <location evidence="1">Cell inner membrane</location>
        <topology evidence="1">Multi-pass membrane protein</topology>
    </subcellularLocation>
</comment>
<protein>
    <submittedName>
        <fullName evidence="9">TRAP transporter large permease</fullName>
    </submittedName>
</protein>
<feature type="transmembrane region" description="Helical" evidence="7">
    <location>
        <begin position="483"/>
        <end position="503"/>
    </location>
</feature>
<dbReference type="Proteomes" id="UP000288547">
    <property type="component" value="Unassembled WGS sequence"/>
</dbReference>
<evidence type="ECO:0000256" key="3">
    <source>
        <dbReference type="ARBA" id="ARBA00022519"/>
    </source>
</evidence>
<dbReference type="GO" id="GO:0022857">
    <property type="term" value="F:transmembrane transporter activity"/>
    <property type="evidence" value="ECO:0007669"/>
    <property type="project" value="TreeGrafter"/>
</dbReference>
<dbReference type="InterPro" id="IPR004681">
    <property type="entry name" value="TRAP_DctM"/>
</dbReference>
<evidence type="ECO:0000256" key="1">
    <source>
        <dbReference type="ARBA" id="ARBA00004429"/>
    </source>
</evidence>
<evidence type="ECO:0000259" key="8">
    <source>
        <dbReference type="Pfam" id="PF06808"/>
    </source>
</evidence>
<feature type="transmembrane region" description="Helical" evidence="7">
    <location>
        <begin position="323"/>
        <end position="340"/>
    </location>
</feature>
<comment type="caution">
    <text evidence="9">The sequence shown here is derived from an EMBL/GenBank/DDBJ whole genome shotgun (WGS) entry which is preliminary data.</text>
</comment>
<keyword evidence="4 7" id="KW-0812">Transmembrane</keyword>
<evidence type="ECO:0000313" key="9">
    <source>
        <dbReference type="EMBL" id="RWZ46233.1"/>
    </source>
</evidence>
<feature type="transmembrane region" description="Helical" evidence="7">
    <location>
        <begin position="299"/>
        <end position="317"/>
    </location>
</feature>
<keyword evidence="10" id="KW-1185">Reference proteome</keyword>
<evidence type="ECO:0000256" key="7">
    <source>
        <dbReference type="SAM" id="Phobius"/>
    </source>
</evidence>
<feature type="transmembrane region" description="Helical" evidence="7">
    <location>
        <begin position="173"/>
        <end position="196"/>
    </location>
</feature>
<reference evidence="9 10" key="1">
    <citation type="submission" date="2018-12" db="EMBL/GenBank/DDBJ databases">
        <authorList>
            <person name="Li F."/>
        </authorList>
    </citation>
    <scope>NUCLEOTIDE SEQUENCE [LARGE SCALE GENOMIC DNA]</scope>
    <source>
        <strain evidence="9 10">11W25H-1</strain>
    </source>
</reference>
<keyword evidence="3" id="KW-0997">Cell inner membrane</keyword>
<feature type="domain" description="TRAP C4-dicarboxylate transport system permease DctM subunit" evidence="8">
    <location>
        <begin position="12"/>
        <end position="503"/>
    </location>
</feature>
<feature type="transmembrane region" description="Helical" evidence="7">
    <location>
        <begin position="420"/>
        <end position="439"/>
    </location>
</feature>
<name>A0A444PPB3_9MICO</name>
<keyword evidence="5 7" id="KW-1133">Transmembrane helix</keyword>
<gene>
    <name evidence="9" type="ORF">ELQ90_15810</name>
</gene>
<organism evidence="9 10">
    <name type="scientific">Labedella phragmitis</name>
    <dbReference type="NCBI Taxonomy" id="2498849"/>
    <lineage>
        <taxon>Bacteria</taxon>
        <taxon>Bacillati</taxon>
        <taxon>Actinomycetota</taxon>
        <taxon>Actinomycetes</taxon>
        <taxon>Micrococcales</taxon>
        <taxon>Microbacteriaceae</taxon>
        <taxon>Labedella</taxon>
    </lineage>
</organism>
<feature type="transmembrane region" description="Helical" evidence="7">
    <location>
        <begin position="394"/>
        <end position="413"/>
    </location>
</feature>
<dbReference type="PANTHER" id="PTHR33362">
    <property type="entry name" value="SIALIC ACID TRAP TRANSPORTER PERMEASE PROTEIN SIAT-RELATED"/>
    <property type="match status" value="1"/>
</dbReference>
<feature type="transmembrane region" description="Helical" evidence="7">
    <location>
        <begin position="451"/>
        <end position="471"/>
    </location>
</feature>
<dbReference type="EMBL" id="RZNB01000008">
    <property type="protein sequence ID" value="RWZ46233.1"/>
    <property type="molecule type" value="Genomic_DNA"/>
</dbReference>
<sequence length="516" mass="52882">MTVAAVVGLAILVLLVLLAIKMPIALALGVTGALGLMLLKGTGYATDVLGSAPFSTTYSYSLTIVPMFILMGLFAVRARVAEYVFAVANHVVGRAPGGLGVATVMACAGFAAVSGSSIGTAATMSKLSVSQMRSHGYPASTATALVAVSGTLGVMIPPSTFLVLYAIMTNTSVAQVLAAGVLPGLLSAAAYIAYIMTFGARRIGRSTDSDDLGNAVARARLDASAAARLEAAGRRGGAERAGDRVRFGEGSARGATATVEAVDTRTATSRTTTSTTPGASSAAASADVTRLRDLHWRGVVYIAILFTIVLGGMYSGVFTSTESAAIGALASVVILIVENRKDGMRVILSQIKGALLDTGSTTSMVFFIVVGSSILSAFFIAARVPEAVTDWVTGLGLAPMLAMALLLACLIPLGMVLESLSILVITVPILYPIAVEFGFEPVWLGIMVVKLIEIGMVTPPVGINAFVVAGATGVKTETVFKGILPLFLVDLAVTAVLFLFPQISLLLPSLVSPNAG</sequence>
<feature type="transmembrane region" description="Helical" evidence="7">
    <location>
        <begin position="361"/>
        <end position="382"/>
    </location>
</feature>
<dbReference type="PANTHER" id="PTHR33362:SF5">
    <property type="entry name" value="C4-DICARBOXYLATE TRAP TRANSPORTER LARGE PERMEASE PROTEIN DCTM"/>
    <property type="match status" value="1"/>
</dbReference>
<accession>A0A444PPB3</accession>
<keyword evidence="2" id="KW-1003">Cell membrane</keyword>
<evidence type="ECO:0000256" key="4">
    <source>
        <dbReference type="ARBA" id="ARBA00022692"/>
    </source>
</evidence>
<dbReference type="GO" id="GO:0005886">
    <property type="term" value="C:plasma membrane"/>
    <property type="evidence" value="ECO:0007669"/>
    <property type="project" value="UniProtKB-SubCell"/>
</dbReference>